<comment type="catalytic activity">
    <reaction evidence="1">
        <text>a 1,2-diacyl-sn-glycero-3-phosphocholine + H2O = a 1,2-diacyl-sn-glycero-3-phosphate + choline + H(+)</text>
        <dbReference type="Rhea" id="RHEA:14445"/>
        <dbReference type="ChEBI" id="CHEBI:15354"/>
        <dbReference type="ChEBI" id="CHEBI:15377"/>
        <dbReference type="ChEBI" id="CHEBI:15378"/>
        <dbReference type="ChEBI" id="CHEBI:57643"/>
        <dbReference type="ChEBI" id="CHEBI:58608"/>
        <dbReference type="EC" id="3.1.4.4"/>
    </reaction>
</comment>
<reference evidence="8 9" key="1">
    <citation type="journal article" date="2013" name="ISME J.">
        <title>Comparative genomics of pathogenic lineages of Vibrio nigripulchritudo identifies virulence-associated traits.</title>
        <authorList>
            <person name="Goudenege D."/>
            <person name="Labreuche Y."/>
            <person name="Krin E."/>
            <person name="Ansquer D."/>
            <person name="Mangenot S."/>
            <person name="Calteau A."/>
            <person name="Medigue C."/>
            <person name="Mazel D."/>
            <person name="Polz M.F."/>
            <person name="Le Roux F."/>
        </authorList>
    </citation>
    <scope>NUCLEOTIDE SEQUENCE [LARGE SCALE GENOMIC DNA]</scope>
    <source>
        <strain evidence="8 9">SOn1</strain>
    </source>
</reference>
<name>A0AAV2VJW4_9VIBR</name>
<dbReference type="InterPro" id="IPR051406">
    <property type="entry name" value="PLD_domain"/>
</dbReference>
<dbReference type="Pfam" id="PF13091">
    <property type="entry name" value="PLDc_2"/>
    <property type="match status" value="1"/>
</dbReference>
<dbReference type="EMBL" id="CAOF01000038">
    <property type="protein sequence ID" value="CCO44977.1"/>
    <property type="molecule type" value="Genomic_DNA"/>
</dbReference>
<protein>
    <recommendedName>
        <fullName evidence="3">phospholipase D</fullName>
        <ecNumber evidence="3">3.1.4.4</ecNumber>
    </recommendedName>
</protein>
<dbReference type="EC" id="3.1.4.4" evidence="3"/>
<dbReference type="PANTHER" id="PTHR43856">
    <property type="entry name" value="CARDIOLIPIN HYDROLASE"/>
    <property type="match status" value="1"/>
</dbReference>
<dbReference type="GO" id="GO:0004630">
    <property type="term" value="F:phospholipase D activity"/>
    <property type="evidence" value="ECO:0007669"/>
    <property type="project" value="UniProtKB-EC"/>
</dbReference>
<keyword evidence="4" id="KW-0378">Hydrolase</keyword>
<dbReference type="AlphaFoldDB" id="A0AAV2VJW4"/>
<feature type="domain" description="Phospholipase D-like" evidence="7">
    <location>
        <begin position="102"/>
        <end position="225"/>
    </location>
</feature>
<dbReference type="CDD" id="cd09171">
    <property type="entry name" value="PLDc_vPLD6_like"/>
    <property type="match status" value="1"/>
</dbReference>
<comment type="caution">
    <text evidence="8">The sequence shown here is derived from an EMBL/GenBank/DDBJ whole genome shotgun (WGS) entry which is preliminary data.</text>
</comment>
<evidence type="ECO:0000256" key="1">
    <source>
        <dbReference type="ARBA" id="ARBA00000798"/>
    </source>
</evidence>
<comment type="similarity">
    <text evidence="2">Belongs to the phospholipase D family.</text>
</comment>
<evidence type="ECO:0000256" key="3">
    <source>
        <dbReference type="ARBA" id="ARBA00012027"/>
    </source>
</evidence>
<dbReference type="GO" id="GO:0016891">
    <property type="term" value="F:RNA endonuclease activity producing 5'-phosphomonoesters, hydrolytic mechanism"/>
    <property type="evidence" value="ECO:0007669"/>
    <property type="project" value="TreeGrafter"/>
</dbReference>
<accession>A0AAV2VJW4</accession>
<dbReference type="PANTHER" id="PTHR43856:SF1">
    <property type="entry name" value="MITOCHONDRIAL CARDIOLIPIN HYDROLASE"/>
    <property type="match status" value="1"/>
</dbReference>
<dbReference type="RefSeq" id="WP_004401297.1">
    <property type="nucleotide sequence ID" value="NZ_LK391965.1"/>
</dbReference>
<evidence type="ECO:0000256" key="5">
    <source>
        <dbReference type="ARBA" id="ARBA00022963"/>
    </source>
</evidence>
<dbReference type="Gene3D" id="3.30.870.10">
    <property type="entry name" value="Endonuclease Chain A"/>
    <property type="match status" value="1"/>
</dbReference>
<evidence type="ECO:0000256" key="2">
    <source>
        <dbReference type="ARBA" id="ARBA00008664"/>
    </source>
</evidence>
<organism evidence="8 9">
    <name type="scientific">Vibrio nigripulchritudo SOn1</name>
    <dbReference type="NCBI Taxonomy" id="1238450"/>
    <lineage>
        <taxon>Bacteria</taxon>
        <taxon>Pseudomonadati</taxon>
        <taxon>Pseudomonadota</taxon>
        <taxon>Gammaproteobacteria</taxon>
        <taxon>Vibrionales</taxon>
        <taxon>Vibrionaceae</taxon>
        <taxon>Vibrio</taxon>
    </lineage>
</organism>
<evidence type="ECO:0000256" key="4">
    <source>
        <dbReference type="ARBA" id="ARBA00022801"/>
    </source>
</evidence>
<keyword evidence="6" id="KW-0443">Lipid metabolism</keyword>
<evidence type="ECO:0000256" key="6">
    <source>
        <dbReference type="ARBA" id="ARBA00023098"/>
    </source>
</evidence>
<evidence type="ECO:0000313" key="8">
    <source>
        <dbReference type="EMBL" id="CCO44977.1"/>
    </source>
</evidence>
<dbReference type="InterPro" id="IPR025202">
    <property type="entry name" value="PLD-like_dom"/>
</dbReference>
<keyword evidence="5" id="KW-0442">Lipid degradation</keyword>
<dbReference type="GO" id="GO:0016042">
    <property type="term" value="P:lipid catabolic process"/>
    <property type="evidence" value="ECO:0007669"/>
    <property type="project" value="UniProtKB-KW"/>
</dbReference>
<sequence length="236" mass="27258">MNREQLQQLLQSSIEDHRLDDSERRELNDQLSNAELKQEDRSFLRNQSFKLAQQSLKEGADASDIVRWLEKTIKVLDNAKSDAGGDLVGCWFSPGRSCAEGIIKQLNQARHTIDICVFTIADDNLTAHIVKAHKRGVKVRVVTDNDKIFDKGNDVNYLVEQGVEVKVDTTSYHMHHKFAIFDGVRMLNGSFNWTRSASKYNEEDITLTDDMRFVQPFQKQFEELWQKFPFHQPELA</sequence>
<dbReference type="GeneID" id="97542617"/>
<dbReference type="SUPFAM" id="SSF56024">
    <property type="entry name" value="Phospholipase D/nuclease"/>
    <property type="match status" value="1"/>
</dbReference>
<proteinExistence type="inferred from homology"/>
<dbReference type="Proteomes" id="UP000018211">
    <property type="component" value="Unassembled WGS sequence"/>
</dbReference>
<evidence type="ECO:0000259" key="7">
    <source>
        <dbReference type="Pfam" id="PF13091"/>
    </source>
</evidence>
<evidence type="ECO:0000313" key="9">
    <source>
        <dbReference type="Proteomes" id="UP000018211"/>
    </source>
</evidence>
<gene>
    <name evidence="8" type="ORF">VIBNISOn1_1320009</name>
</gene>